<dbReference type="PANTHER" id="PTHR43434">
    <property type="entry name" value="PHOSPHOGLYCOLATE PHOSPHATASE"/>
    <property type="match status" value="1"/>
</dbReference>
<evidence type="ECO:0000313" key="1">
    <source>
        <dbReference type="EMBL" id="ROR42266.1"/>
    </source>
</evidence>
<dbReference type="PANTHER" id="PTHR43434:SF1">
    <property type="entry name" value="PHOSPHOGLYCOLATE PHOSPHATASE"/>
    <property type="match status" value="1"/>
</dbReference>
<reference evidence="1 2" key="1">
    <citation type="submission" date="2018-11" db="EMBL/GenBank/DDBJ databases">
        <title>Sequencing the genomes of 1000 actinobacteria strains.</title>
        <authorList>
            <person name="Klenk H.-P."/>
        </authorList>
    </citation>
    <scope>NUCLEOTIDE SEQUENCE [LARGE SCALE GENOMIC DNA]</scope>
    <source>
        <strain evidence="1 2">DSM 44780</strain>
    </source>
</reference>
<dbReference type="Pfam" id="PF00702">
    <property type="entry name" value="Hydrolase"/>
    <property type="match status" value="1"/>
</dbReference>
<dbReference type="OrthoDB" id="4547358at2"/>
<dbReference type="InterPro" id="IPR023214">
    <property type="entry name" value="HAD_sf"/>
</dbReference>
<dbReference type="GO" id="GO:0006281">
    <property type="term" value="P:DNA repair"/>
    <property type="evidence" value="ECO:0007669"/>
    <property type="project" value="TreeGrafter"/>
</dbReference>
<name>A0A8G1UE16_9ACTN</name>
<dbReference type="InterPro" id="IPR036412">
    <property type="entry name" value="HAD-like_sf"/>
</dbReference>
<dbReference type="AlphaFoldDB" id="A0A8G1UE16"/>
<dbReference type="RefSeq" id="WP_123553068.1">
    <property type="nucleotide sequence ID" value="NZ_RJVJ01000001.1"/>
</dbReference>
<dbReference type="InterPro" id="IPR050155">
    <property type="entry name" value="HAD-like_hydrolase_sf"/>
</dbReference>
<dbReference type="GO" id="GO:0005829">
    <property type="term" value="C:cytosol"/>
    <property type="evidence" value="ECO:0007669"/>
    <property type="project" value="TreeGrafter"/>
</dbReference>
<dbReference type="EMBL" id="RJVJ01000001">
    <property type="protein sequence ID" value="ROR42266.1"/>
    <property type="molecule type" value="Genomic_DNA"/>
</dbReference>
<dbReference type="GO" id="GO:0008967">
    <property type="term" value="F:phosphoglycolate phosphatase activity"/>
    <property type="evidence" value="ECO:0007669"/>
    <property type="project" value="TreeGrafter"/>
</dbReference>
<evidence type="ECO:0000313" key="2">
    <source>
        <dbReference type="Proteomes" id="UP000267408"/>
    </source>
</evidence>
<organism evidence="1 2">
    <name type="scientific">Kitasatospora cineracea</name>
    <dbReference type="NCBI Taxonomy" id="88074"/>
    <lineage>
        <taxon>Bacteria</taxon>
        <taxon>Bacillati</taxon>
        <taxon>Actinomycetota</taxon>
        <taxon>Actinomycetes</taxon>
        <taxon>Kitasatosporales</taxon>
        <taxon>Streptomycetaceae</taxon>
        <taxon>Kitasatospora</taxon>
    </lineage>
</organism>
<accession>A0A8G1UE16</accession>
<dbReference type="Gene3D" id="3.40.50.1000">
    <property type="entry name" value="HAD superfamily/HAD-like"/>
    <property type="match status" value="1"/>
</dbReference>
<dbReference type="NCBIfam" id="TIGR01549">
    <property type="entry name" value="HAD-SF-IA-v1"/>
    <property type="match status" value="1"/>
</dbReference>
<proteinExistence type="predicted"/>
<gene>
    <name evidence="1" type="ORF">EDD39_0382</name>
</gene>
<comment type="caution">
    <text evidence="1">The sequence shown here is derived from an EMBL/GenBank/DDBJ whole genome shotgun (WGS) entry which is preliminary data.</text>
</comment>
<dbReference type="CDD" id="cd01427">
    <property type="entry name" value="HAD_like"/>
    <property type="match status" value="1"/>
</dbReference>
<dbReference type="SUPFAM" id="SSF56784">
    <property type="entry name" value="HAD-like"/>
    <property type="match status" value="1"/>
</dbReference>
<protein>
    <submittedName>
        <fullName evidence="1">HAD superfamily hydrolase (TIGR01509 family)/HAD superfamily hydrolase (TIGR01549 family)</fullName>
    </submittedName>
</protein>
<sequence length="227" mass="23698">MPSNELARAMALPGLLFDFDGPVCDVFAGLPAPQVAHELKELVASCLPSARVDVEATDDPLVVMSVAYKAGPQLGAEIERALMAAEVAAVAVAGDPTPGAVQSLREARAVGRRVAVVSNNSAECVHAFLERQAIGHYVDHIVGRPSGQPDLMKPEPFSLHKAADLLGLQVSECAMIGDSLTDIQAAHAAGTIVVGYANKPRKRQAFVEAGADCIVDGMDEIASALRP</sequence>
<dbReference type="InterPro" id="IPR006439">
    <property type="entry name" value="HAD-SF_hydro_IA"/>
</dbReference>
<keyword evidence="1" id="KW-0378">Hydrolase</keyword>
<dbReference type="NCBIfam" id="TIGR01509">
    <property type="entry name" value="HAD-SF-IA-v3"/>
    <property type="match status" value="1"/>
</dbReference>
<dbReference type="Proteomes" id="UP000267408">
    <property type="component" value="Unassembled WGS sequence"/>
</dbReference>